<feature type="transmembrane region" description="Helical" evidence="5">
    <location>
        <begin position="195"/>
        <end position="213"/>
    </location>
</feature>
<dbReference type="GO" id="GO:0016020">
    <property type="term" value="C:membrane"/>
    <property type="evidence" value="ECO:0007669"/>
    <property type="project" value="UniProtKB-SubCell"/>
</dbReference>
<feature type="transmembrane region" description="Helical" evidence="5">
    <location>
        <begin position="141"/>
        <end position="159"/>
    </location>
</feature>
<sequence>MDRDLPSRKTNDLNAEPLPKRRLTIQIGALILLAMTAFAANSIICRIALTQTRIDPASFTIIRILAGATTLTLIILWRKRHFRNYGSWRGAASLLIYAAAFSFSYVNLPAGTGALLLFGSVQATMVIAGLYHGEHLRTTQWAGLLLAFCGLVVLVAPGIHAPDPYSAILMAVAGIAWGFYSLFGRKLGDPLTATAGNFVKATPFLLILLPFAGSVDSKGIILALLSGSISSGMGYALWYSILPNLKAAQAASVQLSVPIIASTAAIFVLGENLTFNLAIASVAILGGIGFVILGRGN</sequence>
<feature type="transmembrane region" description="Helical" evidence="5">
    <location>
        <begin position="61"/>
        <end position="78"/>
    </location>
</feature>
<evidence type="ECO:0000313" key="8">
    <source>
        <dbReference type="Proteomes" id="UP001164653"/>
    </source>
</evidence>
<feature type="transmembrane region" description="Helical" evidence="5">
    <location>
        <begin position="219"/>
        <end position="238"/>
    </location>
</feature>
<keyword evidence="3 5" id="KW-1133">Transmembrane helix</keyword>
<feature type="domain" description="EamA" evidence="6">
    <location>
        <begin position="167"/>
        <end position="292"/>
    </location>
</feature>
<feature type="domain" description="EamA" evidence="6">
    <location>
        <begin position="30"/>
        <end position="155"/>
    </location>
</feature>
<evidence type="ECO:0000259" key="6">
    <source>
        <dbReference type="Pfam" id="PF00892"/>
    </source>
</evidence>
<dbReference type="AlphaFoldDB" id="A0A9E8NBI6"/>
<feature type="transmembrane region" description="Helical" evidence="5">
    <location>
        <begin position="27"/>
        <end position="49"/>
    </location>
</feature>
<name>A0A9E8NBI6_9BACT</name>
<dbReference type="Pfam" id="PF00892">
    <property type="entry name" value="EamA"/>
    <property type="match status" value="2"/>
</dbReference>
<dbReference type="KEGG" id="dpf:ON006_06175"/>
<keyword evidence="4 5" id="KW-0472">Membrane</keyword>
<evidence type="ECO:0000256" key="1">
    <source>
        <dbReference type="ARBA" id="ARBA00004141"/>
    </source>
</evidence>
<keyword evidence="2 5" id="KW-0812">Transmembrane</keyword>
<comment type="subcellular location">
    <subcellularLocation>
        <location evidence="1">Membrane</location>
        <topology evidence="1">Multi-pass membrane protein</topology>
    </subcellularLocation>
</comment>
<proteinExistence type="predicted"/>
<evidence type="ECO:0000256" key="4">
    <source>
        <dbReference type="ARBA" id="ARBA00023136"/>
    </source>
</evidence>
<dbReference type="InterPro" id="IPR037185">
    <property type="entry name" value="EmrE-like"/>
</dbReference>
<organism evidence="7 8">
    <name type="scientific">Dyadobacter pollutisoli</name>
    <dbReference type="NCBI Taxonomy" id="2910158"/>
    <lineage>
        <taxon>Bacteria</taxon>
        <taxon>Pseudomonadati</taxon>
        <taxon>Bacteroidota</taxon>
        <taxon>Cytophagia</taxon>
        <taxon>Cytophagales</taxon>
        <taxon>Spirosomataceae</taxon>
        <taxon>Dyadobacter</taxon>
    </lineage>
</organism>
<evidence type="ECO:0000256" key="2">
    <source>
        <dbReference type="ARBA" id="ARBA00022692"/>
    </source>
</evidence>
<evidence type="ECO:0000256" key="5">
    <source>
        <dbReference type="SAM" id="Phobius"/>
    </source>
</evidence>
<feature type="transmembrane region" description="Helical" evidence="5">
    <location>
        <begin position="250"/>
        <end position="269"/>
    </location>
</feature>
<protein>
    <submittedName>
        <fullName evidence="7">DMT family transporter</fullName>
    </submittedName>
</protein>
<dbReference type="InterPro" id="IPR050638">
    <property type="entry name" value="AA-Vitamin_Transporters"/>
</dbReference>
<dbReference type="PANTHER" id="PTHR32322:SF9">
    <property type="entry name" value="AMINO-ACID METABOLITE EFFLUX PUMP-RELATED"/>
    <property type="match status" value="1"/>
</dbReference>
<dbReference type="Proteomes" id="UP001164653">
    <property type="component" value="Chromosome"/>
</dbReference>
<evidence type="ECO:0000313" key="7">
    <source>
        <dbReference type="EMBL" id="WAC13535.1"/>
    </source>
</evidence>
<dbReference type="PANTHER" id="PTHR32322">
    <property type="entry name" value="INNER MEMBRANE TRANSPORTER"/>
    <property type="match status" value="1"/>
</dbReference>
<feature type="transmembrane region" description="Helical" evidence="5">
    <location>
        <begin position="165"/>
        <end position="183"/>
    </location>
</feature>
<feature type="transmembrane region" description="Helical" evidence="5">
    <location>
        <begin position="275"/>
        <end position="294"/>
    </location>
</feature>
<evidence type="ECO:0000256" key="3">
    <source>
        <dbReference type="ARBA" id="ARBA00022989"/>
    </source>
</evidence>
<feature type="transmembrane region" description="Helical" evidence="5">
    <location>
        <begin position="90"/>
        <end position="108"/>
    </location>
</feature>
<reference evidence="7" key="1">
    <citation type="submission" date="2022-11" db="EMBL/GenBank/DDBJ databases">
        <title>Dyadobacter pollutisoli sp. nov., isolated from plastic dumped soil.</title>
        <authorList>
            <person name="Kim J.M."/>
            <person name="Kim K.R."/>
            <person name="Lee J.K."/>
            <person name="Hao L."/>
            <person name="Jeon C.O."/>
        </authorList>
    </citation>
    <scope>NUCLEOTIDE SEQUENCE</scope>
    <source>
        <strain evidence="7">U1</strain>
    </source>
</reference>
<dbReference type="SUPFAM" id="SSF103481">
    <property type="entry name" value="Multidrug resistance efflux transporter EmrE"/>
    <property type="match status" value="2"/>
</dbReference>
<dbReference type="InterPro" id="IPR000620">
    <property type="entry name" value="EamA_dom"/>
</dbReference>
<gene>
    <name evidence="7" type="ORF">ON006_06175</name>
</gene>
<dbReference type="EMBL" id="CP112998">
    <property type="protein sequence ID" value="WAC13535.1"/>
    <property type="molecule type" value="Genomic_DNA"/>
</dbReference>
<dbReference type="RefSeq" id="WP_244819357.1">
    <property type="nucleotide sequence ID" value="NZ_CP112998.1"/>
</dbReference>
<accession>A0A9E8NBI6</accession>
<feature type="transmembrane region" description="Helical" evidence="5">
    <location>
        <begin position="114"/>
        <end position="132"/>
    </location>
</feature>
<keyword evidence="8" id="KW-1185">Reference proteome</keyword>